<dbReference type="AlphaFoldDB" id="A0A4Y2LWC2"/>
<evidence type="ECO:0000256" key="1">
    <source>
        <dbReference type="SAM" id="Phobius"/>
    </source>
</evidence>
<keyword evidence="1" id="KW-0812">Transmembrane</keyword>
<keyword evidence="3" id="KW-1185">Reference proteome</keyword>
<feature type="transmembrane region" description="Helical" evidence="1">
    <location>
        <begin position="43"/>
        <end position="66"/>
    </location>
</feature>
<reference evidence="2 3" key="1">
    <citation type="journal article" date="2019" name="Sci. Rep.">
        <title>Orb-weaving spider Araneus ventricosus genome elucidates the spidroin gene catalogue.</title>
        <authorList>
            <person name="Kono N."/>
            <person name="Nakamura H."/>
            <person name="Ohtoshi R."/>
            <person name="Moran D.A.P."/>
            <person name="Shinohara A."/>
            <person name="Yoshida Y."/>
            <person name="Fujiwara M."/>
            <person name="Mori M."/>
            <person name="Tomita M."/>
            <person name="Arakawa K."/>
        </authorList>
    </citation>
    <scope>NUCLEOTIDE SEQUENCE [LARGE SCALE GENOMIC DNA]</scope>
</reference>
<feature type="transmembrane region" description="Helical" evidence="1">
    <location>
        <begin position="78"/>
        <end position="103"/>
    </location>
</feature>
<gene>
    <name evidence="2" type="ORF">AVEN_151807_1</name>
</gene>
<name>A0A4Y2LWC2_ARAVE</name>
<dbReference type="EMBL" id="BGPR01006376">
    <property type="protein sequence ID" value="GBN18420.1"/>
    <property type="molecule type" value="Genomic_DNA"/>
</dbReference>
<sequence>MIEDICKIGHTNISSADILYRRLLCTVKCIGVSVLQARPNVPYFAVSFVSSPAASFVPFPAVSFVASPAASFVPFPAVSFVASPASTSLFLTSLYLIAVPFFVNLHLEPLLY</sequence>
<dbReference type="Proteomes" id="UP000499080">
    <property type="component" value="Unassembled WGS sequence"/>
</dbReference>
<protein>
    <submittedName>
        <fullName evidence="2">Uncharacterized protein</fullName>
    </submittedName>
</protein>
<evidence type="ECO:0000313" key="2">
    <source>
        <dbReference type="EMBL" id="GBN18420.1"/>
    </source>
</evidence>
<evidence type="ECO:0000313" key="3">
    <source>
        <dbReference type="Proteomes" id="UP000499080"/>
    </source>
</evidence>
<organism evidence="2 3">
    <name type="scientific">Araneus ventricosus</name>
    <name type="common">Orbweaver spider</name>
    <name type="synonym">Epeira ventricosa</name>
    <dbReference type="NCBI Taxonomy" id="182803"/>
    <lineage>
        <taxon>Eukaryota</taxon>
        <taxon>Metazoa</taxon>
        <taxon>Ecdysozoa</taxon>
        <taxon>Arthropoda</taxon>
        <taxon>Chelicerata</taxon>
        <taxon>Arachnida</taxon>
        <taxon>Araneae</taxon>
        <taxon>Araneomorphae</taxon>
        <taxon>Entelegynae</taxon>
        <taxon>Araneoidea</taxon>
        <taxon>Araneidae</taxon>
        <taxon>Araneus</taxon>
    </lineage>
</organism>
<keyword evidence="1" id="KW-0472">Membrane</keyword>
<proteinExistence type="predicted"/>
<accession>A0A4Y2LWC2</accession>
<comment type="caution">
    <text evidence="2">The sequence shown here is derived from an EMBL/GenBank/DDBJ whole genome shotgun (WGS) entry which is preliminary data.</text>
</comment>
<keyword evidence="1" id="KW-1133">Transmembrane helix</keyword>